<dbReference type="PANTHER" id="PTHR32338">
    <property type="entry name" value="N-ACETYL-GAMMA-GLUTAMYL-PHOSPHATE REDUCTASE, CHLOROPLASTIC-RELATED-RELATED"/>
    <property type="match status" value="1"/>
</dbReference>
<dbReference type="EMBL" id="RBNJ01018089">
    <property type="protein sequence ID" value="RUS23903.1"/>
    <property type="molecule type" value="Genomic_DNA"/>
</dbReference>
<name>A0A433Q258_9FUNG</name>
<dbReference type="Gene3D" id="3.30.360.10">
    <property type="entry name" value="Dihydrodipicolinate Reductase, domain 2"/>
    <property type="match status" value="1"/>
</dbReference>
<dbReference type="AlphaFoldDB" id="A0A433Q258"/>
<keyword evidence="3" id="KW-1185">Reference proteome</keyword>
<dbReference type="InterPro" id="IPR058924">
    <property type="entry name" value="AGPR_dimerisation_dom"/>
</dbReference>
<feature type="domain" description="N-acetyl-gamma-glutamyl-phosphate reductase dimerisation" evidence="1">
    <location>
        <begin position="2"/>
        <end position="132"/>
    </location>
</feature>
<proteinExistence type="predicted"/>
<sequence length="155" mass="16813">MAIRPLLPYLSTTCNPTIFGVSGYSGAGTKPSPKNDPAVLHDNLIPYSLTDHIHEREIGYQLGREVAFVPHVGSFFQGITLTVSVPLEKSITHGEVKEVFDEFYKGEKLVQVTGAEVPLVKDNAGKHFVRVGGLGYILGNMNIALGFDEYAGIPI</sequence>
<organism evidence="2 3">
    <name type="scientific">Jimgerdemannia flammicorona</name>
    <dbReference type="NCBI Taxonomy" id="994334"/>
    <lineage>
        <taxon>Eukaryota</taxon>
        <taxon>Fungi</taxon>
        <taxon>Fungi incertae sedis</taxon>
        <taxon>Mucoromycota</taxon>
        <taxon>Mucoromycotina</taxon>
        <taxon>Endogonomycetes</taxon>
        <taxon>Endogonales</taxon>
        <taxon>Endogonaceae</taxon>
        <taxon>Jimgerdemannia</taxon>
    </lineage>
</organism>
<comment type="caution">
    <text evidence="2">The sequence shown here is derived from an EMBL/GenBank/DDBJ whole genome shotgun (WGS) entry which is preliminary data.</text>
</comment>
<dbReference type="InterPro" id="IPR050085">
    <property type="entry name" value="AGPR"/>
</dbReference>
<dbReference type="CDD" id="cd23936">
    <property type="entry name" value="AGPR_C_ARG5_6_like"/>
    <property type="match status" value="1"/>
</dbReference>
<accession>A0A433Q258</accession>
<evidence type="ECO:0000259" key="1">
    <source>
        <dbReference type="Pfam" id="PF22698"/>
    </source>
</evidence>
<evidence type="ECO:0000313" key="2">
    <source>
        <dbReference type="EMBL" id="RUS23903.1"/>
    </source>
</evidence>
<protein>
    <recommendedName>
        <fullName evidence="1">N-acetyl-gamma-glutamyl-phosphate reductase dimerisation domain-containing protein</fullName>
    </recommendedName>
</protein>
<gene>
    <name evidence="2" type="ORF">BC938DRAFT_474436</name>
</gene>
<dbReference type="SUPFAM" id="SSF55347">
    <property type="entry name" value="Glyceraldehyde-3-phosphate dehydrogenase-like, C-terminal domain"/>
    <property type="match status" value="1"/>
</dbReference>
<reference evidence="2 3" key="1">
    <citation type="journal article" date="2018" name="New Phytol.">
        <title>Phylogenomics of Endogonaceae and evolution of mycorrhizas within Mucoromycota.</title>
        <authorList>
            <person name="Chang Y."/>
            <person name="Desiro A."/>
            <person name="Na H."/>
            <person name="Sandor L."/>
            <person name="Lipzen A."/>
            <person name="Clum A."/>
            <person name="Barry K."/>
            <person name="Grigoriev I.V."/>
            <person name="Martin F.M."/>
            <person name="Stajich J.E."/>
            <person name="Smith M.E."/>
            <person name="Bonito G."/>
            <person name="Spatafora J.W."/>
        </authorList>
    </citation>
    <scope>NUCLEOTIDE SEQUENCE [LARGE SCALE GENOMIC DNA]</scope>
    <source>
        <strain evidence="2 3">AD002</strain>
    </source>
</reference>
<evidence type="ECO:0000313" key="3">
    <source>
        <dbReference type="Proteomes" id="UP000274822"/>
    </source>
</evidence>
<dbReference type="Pfam" id="PF22698">
    <property type="entry name" value="Semialdhyde_dhC_1"/>
    <property type="match status" value="1"/>
</dbReference>
<dbReference type="Proteomes" id="UP000274822">
    <property type="component" value="Unassembled WGS sequence"/>
</dbReference>
<dbReference type="PANTHER" id="PTHR32338:SF10">
    <property type="entry name" value="N-ACETYL-GAMMA-GLUTAMYL-PHOSPHATE REDUCTASE, CHLOROPLASTIC-RELATED"/>
    <property type="match status" value="1"/>
</dbReference>